<reference evidence="2 3" key="1">
    <citation type="submission" date="2016-10" db="EMBL/GenBank/DDBJ databases">
        <authorList>
            <person name="de Groot N.N."/>
        </authorList>
    </citation>
    <scope>NUCLEOTIDE SEQUENCE [LARGE SCALE GENOMIC DNA]</scope>
    <source>
        <strain evidence="2 3">DSM 16213</strain>
    </source>
</reference>
<proteinExistence type="predicted"/>
<organism evidence="2 3">
    <name type="scientific">Loktanella fryxellensis</name>
    <dbReference type="NCBI Taxonomy" id="245187"/>
    <lineage>
        <taxon>Bacteria</taxon>
        <taxon>Pseudomonadati</taxon>
        <taxon>Pseudomonadota</taxon>
        <taxon>Alphaproteobacteria</taxon>
        <taxon>Rhodobacterales</taxon>
        <taxon>Roseobacteraceae</taxon>
        <taxon>Loktanella</taxon>
    </lineage>
</organism>
<evidence type="ECO:0000313" key="3">
    <source>
        <dbReference type="Proteomes" id="UP000199585"/>
    </source>
</evidence>
<dbReference type="EMBL" id="FOCI01000008">
    <property type="protein sequence ID" value="SEN02623.1"/>
    <property type="molecule type" value="Genomic_DNA"/>
</dbReference>
<feature type="region of interest" description="Disordered" evidence="1">
    <location>
        <begin position="1"/>
        <end position="41"/>
    </location>
</feature>
<gene>
    <name evidence="2" type="ORF">SAMN04488003_10822</name>
</gene>
<dbReference type="Proteomes" id="UP000199585">
    <property type="component" value="Unassembled WGS sequence"/>
</dbReference>
<dbReference type="AlphaFoldDB" id="A0A1H8D5P3"/>
<evidence type="ECO:0000256" key="1">
    <source>
        <dbReference type="SAM" id="MobiDB-lite"/>
    </source>
</evidence>
<evidence type="ECO:0000313" key="2">
    <source>
        <dbReference type="EMBL" id="SEN02623.1"/>
    </source>
</evidence>
<name>A0A1H8D5P3_9RHOB</name>
<protein>
    <submittedName>
        <fullName evidence="2">Uncharacterized protein</fullName>
    </submittedName>
</protein>
<keyword evidence="3" id="KW-1185">Reference proteome</keyword>
<sequence>MSVREGRLPRASIWTKARTGAAQDTATGGRLSGQMTQEGGA</sequence>
<accession>A0A1H8D5P3</accession>